<accession>A0A2J6T481</accession>
<dbReference type="AlphaFoldDB" id="A0A2J6T481"/>
<feature type="compositionally biased region" description="Low complexity" evidence="1">
    <location>
        <begin position="93"/>
        <end position="109"/>
    </location>
</feature>
<organism evidence="2 3">
    <name type="scientific">Hyaloscypha bicolor E</name>
    <dbReference type="NCBI Taxonomy" id="1095630"/>
    <lineage>
        <taxon>Eukaryota</taxon>
        <taxon>Fungi</taxon>
        <taxon>Dikarya</taxon>
        <taxon>Ascomycota</taxon>
        <taxon>Pezizomycotina</taxon>
        <taxon>Leotiomycetes</taxon>
        <taxon>Helotiales</taxon>
        <taxon>Hyaloscyphaceae</taxon>
        <taxon>Hyaloscypha</taxon>
        <taxon>Hyaloscypha bicolor</taxon>
    </lineage>
</organism>
<proteinExistence type="predicted"/>
<dbReference type="Proteomes" id="UP000235371">
    <property type="component" value="Unassembled WGS sequence"/>
</dbReference>
<dbReference type="EMBL" id="KZ613843">
    <property type="protein sequence ID" value="PMD57827.1"/>
    <property type="molecule type" value="Genomic_DNA"/>
</dbReference>
<sequence length="202" mass="21355">MAMPAAGQQNKDFPGAAGDAGLRCPGNGTAAEEQRQCPGRPSVAAPNKYSCKWLHRAGPLISFTPLGKAPAGQGSWMLFSCAAKIELDRIEQSSKTSKTSRRSAAAGRLSSEDETIAARLRENLRAKGRERAVEGHLSGTRQQLCAAPSDPALSRHSKGARKPLRQLEAGSAELRAYPPSEYGCEMSVRSPGLLARVGLGST</sequence>
<evidence type="ECO:0000313" key="2">
    <source>
        <dbReference type="EMBL" id="PMD57827.1"/>
    </source>
</evidence>
<dbReference type="GeneID" id="36591458"/>
<name>A0A2J6T481_9HELO</name>
<feature type="region of interest" description="Disordered" evidence="1">
    <location>
        <begin position="92"/>
        <end position="113"/>
    </location>
</feature>
<feature type="region of interest" description="Disordered" evidence="1">
    <location>
        <begin position="1"/>
        <end position="43"/>
    </location>
</feature>
<dbReference type="InParanoid" id="A0A2J6T481"/>
<dbReference type="RefSeq" id="XP_024734731.1">
    <property type="nucleotide sequence ID" value="XM_024883381.1"/>
</dbReference>
<feature type="compositionally biased region" description="Basic residues" evidence="1">
    <location>
        <begin position="155"/>
        <end position="164"/>
    </location>
</feature>
<gene>
    <name evidence="2" type="ORF">K444DRAFT_631560</name>
</gene>
<feature type="region of interest" description="Disordered" evidence="1">
    <location>
        <begin position="127"/>
        <end position="171"/>
    </location>
</feature>
<protein>
    <submittedName>
        <fullName evidence="2">Uncharacterized protein</fullName>
    </submittedName>
</protein>
<reference evidence="2 3" key="1">
    <citation type="submission" date="2016-04" db="EMBL/GenBank/DDBJ databases">
        <title>A degradative enzymes factory behind the ericoid mycorrhizal symbiosis.</title>
        <authorList>
            <consortium name="DOE Joint Genome Institute"/>
            <person name="Martino E."/>
            <person name="Morin E."/>
            <person name="Grelet G."/>
            <person name="Kuo A."/>
            <person name="Kohler A."/>
            <person name="Daghino S."/>
            <person name="Barry K."/>
            <person name="Choi C."/>
            <person name="Cichocki N."/>
            <person name="Clum A."/>
            <person name="Copeland A."/>
            <person name="Hainaut M."/>
            <person name="Haridas S."/>
            <person name="Labutti K."/>
            <person name="Lindquist E."/>
            <person name="Lipzen A."/>
            <person name="Khouja H.-R."/>
            <person name="Murat C."/>
            <person name="Ohm R."/>
            <person name="Olson A."/>
            <person name="Spatafora J."/>
            <person name="Veneault-Fourrey C."/>
            <person name="Henrissat B."/>
            <person name="Grigoriev I."/>
            <person name="Martin F."/>
            <person name="Perotto S."/>
        </authorList>
    </citation>
    <scope>NUCLEOTIDE SEQUENCE [LARGE SCALE GENOMIC DNA]</scope>
    <source>
        <strain evidence="2 3">E</strain>
    </source>
</reference>
<evidence type="ECO:0000256" key="1">
    <source>
        <dbReference type="SAM" id="MobiDB-lite"/>
    </source>
</evidence>
<keyword evidence="3" id="KW-1185">Reference proteome</keyword>
<evidence type="ECO:0000313" key="3">
    <source>
        <dbReference type="Proteomes" id="UP000235371"/>
    </source>
</evidence>